<dbReference type="GO" id="GO:0008758">
    <property type="term" value="F:UDP-2,3-diacylglucosamine hydrolase activity"/>
    <property type="evidence" value="ECO:0007669"/>
    <property type="project" value="TreeGrafter"/>
</dbReference>
<dbReference type="EMBL" id="PFBX01000014">
    <property type="protein sequence ID" value="PIT87628.1"/>
    <property type="molecule type" value="Genomic_DNA"/>
</dbReference>
<dbReference type="InterPro" id="IPR004843">
    <property type="entry name" value="Calcineurin-like_PHP"/>
</dbReference>
<evidence type="ECO:0000259" key="4">
    <source>
        <dbReference type="Pfam" id="PF00149"/>
    </source>
</evidence>
<keyword evidence="3" id="KW-0812">Transmembrane</keyword>
<dbReference type="Gene3D" id="3.60.21.10">
    <property type="match status" value="1"/>
</dbReference>
<organism evidence="5 6">
    <name type="scientific">Candidatus Magasanikbacteria bacterium CG10_big_fil_rev_8_21_14_0_10_40_10</name>
    <dbReference type="NCBI Taxonomy" id="1974648"/>
    <lineage>
        <taxon>Bacteria</taxon>
        <taxon>Candidatus Magasanikiibacteriota</taxon>
    </lineage>
</organism>
<dbReference type="InterPro" id="IPR051158">
    <property type="entry name" value="Metallophosphoesterase_sf"/>
</dbReference>
<evidence type="ECO:0000313" key="6">
    <source>
        <dbReference type="Proteomes" id="UP000231183"/>
    </source>
</evidence>
<evidence type="ECO:0000313" key="5">
    <source>
        <dbReference type="EMBL" id="PIT87628.1"/>
    </source>
</evidence>
<gene>
    <name evidence="5" type="ORF">COU31_01590</name>
</gene>
<dbReference type="PANTHER" id="PTHR31302">
    <property type="entry name" value="TRANSMEMBRANE PROTEIN WITH METALLOPHOSPHOESTERASE DOMAIN-RELATED"/>
    <property type="match status" value="1"/>
</dbReference>
<dbReference type="GO" id="GO:0046872">
    <property type="term" value="F:metal ion binding"/>
    <property type="evidence" value="ECO:0007669"/>
    <property type="project" value="UniProtKB-KW"/>
</dbReference>
<dbReference type="PANTHER" id="PTHR31302:SF31">
    <property type="entry name" value="PHOSPHODIESTERASE YAEI"/>
    <property type="match status" value="1"/>
</dbReference>
<evidence type="ECO:0000256" key="3">
    <source>
        <dbReference type="SAM" id="Phobius"/>
    </source>
</evidence>
<evidence type="ECO:0000256" key="2">
    <source>
        <dbReference type="ARBA" id="ARBA00022801"/>
    </source>
</evidence>
<dbReference type="Pfam" id="PF00149">
    <property type="entry name" value="Metallophos"/>
    <property type="match status" value="1"/>
</dbReference>
<dbReference type="GO" id="GO:0016020">
    <property type="term" value="C:membrane"/>
    <property type="evidence" value="ECO:0007669"/>
    <property type="project" value="GOC"/>
</dbReference>
<accession>A0A2M6W4B7</accession>
<sequence>MKEFFDYLIAILLAMTALPAVVLLRHRAWSVKSWEYQYKKISLILAGWLLFGFLIVIYGSFIEPRILVVNKTSYDLPHITKPIKIGIIADLQVGPYKKDAFVQRVVNKMLAQKPDIVVILGDQINNSDGDASEAVWLAPLAQLTKVIPTYAIHGNHEYGVSDGISYYDARFRLPDLSAQVKSSLEDLGVIYLTNDLKTIEINGQKINLFGGDSLWAQKLNLSPLLKRPAGFDTIALIHNPSAIYTAHTYDVDLMLSGHTHGGQVRLPFIGPIIKVSSDIPRAWHKGWVNYQELDMFVTSGAGETGARARLLTPPEIVILTVY</sequence>
<keyword evidence="3" id="KW-1133">Transmembrane helix</keyword>
<feature type="transmembrane region" description="Helical" evidence="3">
    <location>
        <begin position="6"/>
        <end position="24"/>
    </location>
</feature>
<keyword evidence="1" id="KW-0479">Metal-binding</keyword>
<dbReference type="InterPro" id="IPR029052">
    <property type="entry name" value="Metallo-depent_PP-like"/>
</dbReference>
<dbReference type="Proteomes" id="UP000231183">
    <property type="component" value="Unassembled WGS sequence"/>
</dbReference>
<proteinExistence type="predicted"/>
<reference evidence="6" key="1">
    <citation type="submission" date="2017-09" db="EMBL/GenBank/DDBJ databases">
        <title>Depth-based differentiation of microbial function through sediment-hosted aquifers and enrichment of novel symbionts in the deep terrestrial subsurface.</title>
        <authorList>
            <person name="Probst A.J."/>
            <person name="Ladd B."/>
            <person name="Jarett J.K."/>
            <person name="Geller-Mcgrath D.E."/>
            <person name="Sieber C.M.K."/>
            <person name="Emerson J.B."/>
            <person name="Anantharaman K."/>
            <person name="Thomas B.C."/>
            <person name="Malmstrom R."/>
            <person name="Stieglmeier M."/>
            <person name="Klingl A."/>
            <person name="Woyke T."/>
            <person name="Ryan C.M."/>
            <person name="Banfield J.F."/>
        </authorList>
    </citation>
    <scope>NUCLEOTIDE SEQUENCE [LARGE SCALE GENOMIC DNA]</scope>
</reference>
<feature type="domain" description="Calcineurin-like phosphoesterase" evidence="4">
    <location>
        <begin position="83"/>
        <end position="261"/>
    </location>
</feature>
<keyword evidence="3" id="KW-0472">Membrane</keyword>
<protein>
    <recommendedName>
        <fullName evidence="4">Calcineurin-like phosphoesterase domain-containing protein</fullName>
    </recommendedName>
</protein>
<comment type="caution">
    <text evidence="5">The sequence shown here is derived from an EMBL/GenBank/DDBJ whole genome shotgun (WGS) entry which is preliminary data.</text>
</comment>
<feature type="transmembrane region" description="Helical" evidence="3">
    <location>
        <begin position="44"/>
        <end position="62"/>
    </location>
</feature>
<dbReference type="AlphaFoldDB" id="A0A2M6W4B7"/>
<dbReference type="SUPFAM" id="SSF56300">
    <property type="entry name" value="Metallo-dependent phosphatases"/>
    <property type="match status" value="1"/>
</dbReference>
<name>A0A2M6W4B7_9BACT</name>
<evidence type="ECO:0000256" key="1">
    <source>
        <dbReference type="ARBA" id="ARBA00022723"/>
    </source>
</evidence>
<keyword evidence="2" id="KW-0378">Hydrolase</keyword>
<dbReference type="GO" id="GO:0009245">
    <property type="term" value="P:lipid A biosynthetic process"/>
    <property type="evidence" value="ECO:0007669"/>
    <property type="project" value="TreeGrafter"/>
</dbReference>